<dbReference type="Proteomes" id="UP000288216">
    <property type="component" value="Unassembled WGS sequence"/>
</dbReference>
<feature type="region of interest" description="Disordered" evidence="1">
    <location>
        <begin position="52"/>
        <end position="90"/>
    </location>
</feature>
<accession>A0A401NMD8</accession>
<evidence type="ECO:0000256" key="1">
    <source>
        <dbReference type="SAM" id="MobiDB-lite"/>
    </source>
</evidence>
<dbReference type="EMBL" id="BFAA01003861">
    <property type="protein sequence ID" value="GCB62058.1"/>
    <property type="molecule type" value="Genomic_DNA"/>
</dbReference>
<evidence type="ECO:0000313" key="3">
    <source>
        <dbReference type="Proteomes" id="UP000288216"/>
    </source>
</evidence>
<name>A0A401NMD8_SCYTO</name>
<protein>
    <submittedName>
        <fullName evidence="2">Uncharacterized protein</fullName>
    </submittedName>
</protein>
<gene>
    <name evidence="2" type="ORF">scyTo_0009456</name>
</gene>
<evidence type="ECO:0000313" key="2">
    <source>
        <dbReference type="EMBL" id="GCB62058.1"/>
    </source>
</evidence>
<dbReference type="AlphaFoldDB" id="A0A401NMD8"/>
<comment type="caution">
    <text evidence="2">The sequence shown here is derived from an EMBL/GenBank/DDBJ whole genome shotgun (WGS) entry which is preliminary data.</text>
</comment>
<organism evidence="2 3">
    <name type="scientific">Scyliorhinus torazame</name>
    <name type="common">Cloudy catshark</name>
    <name type="synonym">Catulus torazame</name>
    <dbReference type="NCBI Taxonomy" id="75743"/>
    <lineage>
        <taxon>Eukaryota</taxon>
        <taxon>Metazoa</taxon>
        <taxon>Chordata</taxon>
        <taxon>Craniata</taxon>
        <taxon>Vertebrata</taxon>
        <taxon>Chondrichthyes</taxon>
        <taxon>Elasmobranchii</taxon>
        <taxon>Galeomorphii</taxon>
        <taxon>Galeoidea</taxon>
        <taxon>Carcharhiniformes</taxon>
        <taxon>Scyliorhinidae</taxon>
        <taxon>Scyliorhinus</taxon>
    </lineage>
</organism>
<feature type="compositionally biased region" description="Polar residues" evidence="1">
    <location>
        <begin position="61"/>
        <end position="71"/>
    </location>
</feature>
<keyword evidence="3" id="KW-1185">Reference proteome</keyword>
<proteinExistence type="predicted"/>
<reference evidence="2 3" key="1">
    <citation type="journal article" date="2018" name="Nat. Ecol. Evol.">
        <title>Shark genomes provide insights into elasmobranch evolution and the origin of vertebrates.</title>
        <authorList>
            <person name="Hara Y"/>
            <person name="Yamaguchi K"/>
            <person name="Onimaru K"/>
            <person name="Kadota M"/>
            <person name="Koyanagi M"/>
            <person name="Keeley SD"/>
            <person name="Tatsumi K"/>
            <person name="Tanaka K"/>
            <person name="Motone F"/>
            <person name="Kageyama Y"/>
            <person name="Nozu R"/>
            <person name="Adachi N"/>
            <person name="Nishimura O"/>
            <person name="Nakagawa R"/>
            <person name="Tanegashima C"/>
            <person name="Kiyatake I"/>
            <person name="Matsumoto R"/>
            <person name="Murakumo K"/>
            <person name="Nishida K"/>
            <person name="Terakita A"/>
            <person name="Kuratani S"/>
            <person name="Sato K"/>
            <person name="Hyodo S Kuraku.S."/>
        </authorList>
    </citation>
    <scope>NUCLEOTIDE SEQUENCE [LARGE SCALE GENOMIC DNA]</scope>
</reference>
<sequence length="144" mass="15602">MHPFPCSSLFHCFGNGGENVPPDQPGCKCRASGEQWECACIQPETIRVQPGVKPTEFDIPNITSNDISIGTNGDKHESLEPGSRNGETEPEQLQLQAIRPTQTMQHSHEEELSTLPDMPAAVNGPLSGAVQSILIINLCSELLQ</sequence>